<sequence length="164" mass="19313">MSEPRTNQPTAATYFFSVHLLDPRADTLIREIDVLRQAVRIARKRWPFVIDAAVVLPNQTHMIWTLPTGDLDYAKRWRLIKSVFSRHVDGPAHRSAAQIKRKDKGIWQRRFWDHRIRDGQDFDLHMELIRRAPADKGLVKHAADWPYSSFSRHRRPSKRTIDVA</sequence>
<keyword evidence="3" id="KW-1185">Reference proteome</keyword>
<dbReference type="GO" id="GO:0004803">
    <property type="term" value="F:transposase activity"/>
    <property type="evidence" value="ECO:0007669"/>
    <property type="project" value="InterPro"/>
</dbReference>
<evidence type="ECO:0000313" key="2">
    <source>
        <dbReference type="EMBL" id="SEW37861.1"/>
    </source>
</evidence>
<dbReference type="InterPro" id="IPR036515">
    <property type="entry name" value="Transposase_17_sf"/>
</dbReference>
<accession>A0A1I0RAQ1</accession>
<dbReference type="GO" id="GO:0043565">
    <property type="term" value="F:sequence-specific DNA binding"/>
    <property type="evidence" value="ECO:0007669"/>
    <property type="project" value="TreeGrafter"/>
</dbReference>
<proteinExistence type="predicted"/>
<organism evidence="2 3">
    <name type="scientific">Cognatiyoonia koreensis</name>
    <dbReference type="NCBI Taxonomy" id="364200"/>
    <lineage>
        <taxon>Bacteria</taxon>
        <taxon>Pseudomonadati</taxon>
        <taxon>Pseudomonadota</taxon>
        <taxon>Alphaproteobacteria</taxon>
        <taxon>Rhodobacterales</taxon>
        <taxon>Paracoccaceae</taxon>
        <taxon>Cognatiyoonia</taxon>
    </lineage>
</organism>
<dbReference type="SMART" id="SM01321">
    <property type="entry name" value="Y1_Tnp"/>
    <property type="match status" value="1"/>
</dbReference>
<dbReference type="SUPFAM" id="SSF143422">
    <property type="entry name" value="Transposase IS200-like"/>
    <property type="match status" value="1"/>
</dbReference>
<dbReference type="GO" id="GO:0006313">
    <property type="term" value="P:DNA transposition"/>
    <property type="evidence" value="ECO:0007669"/>
    <property type="project" value="InterPro"/>
</dbReference>
<dbReference type="STRING" id="364200.SAMN04488515_2402"/>
<name>A0A1I0RAQ1_9RHOB</name>
<dbReference type="Proteomes" id="UP000199167">
    <property type="component" value="Unassembled WGS sequence"/>
</dbReference>
<feature type="domain" description="Transposase IS200-like" evidence="1">
    <location>
        <begin position="9"/>
        <end position="132"/>
    </location>
</feature>
<protein>
    <submittedName>
        <fullName evidence="2">Putative transposase</fullName>
    </submittedName>
</protein>
<dbReference type="PANTHER" id="PTHR36966:SF1">
    <property type="entry name" value="REP-ASSOCIATED TYROSINE TRANSPOSASE"/>
    <property type="match status" value="1"/>
</dbReference>
<dbReference type="EMBL" id="FOIZ01000002">
    <property type="protein sequence ID" value="SEW37861.1"/>
    <property type="molecule type" value="Genomic_DNA"/>
</dbReference>
<evidence type="ECO:0000259" key="1">
    <source>
        <dbReference type="SMART" id="SM01321"/>
    </source>
</evidence>
<dbReference type="NCBIfam" id="NF047646">
    <property type="entry name" value="REP_Tyr_transpos"/>
    <property type="match status" value="1"/>
</dbReference>
<dbReference type="OrthoDB" id="9794403at2"/>
<reference evidence="2 3" key="1">
    <citation type="submission" date="2016-10" db="EMBL/GenBank/DDBJ databases">
        <authorList>
            <person name="de Groot N.N."/>
        </authorList>
    </citation>
    <scope>NUCLEOTIDE SEQUENCE [LARGE SCALE GENOMIC DNA]</scope>
    <source>
        <strain evidence="2 3">DSM 17925</strain>
    </source>
</reference>
<dbReference type="InterPro" id="IPR052715">
    <property type="entry name" value="RAYT_transposase"/>
</dbReference>
<dbReference type="RefSeq" id="WP_089995002.1">
    <property type="nucleotide sequence ID" value="NZ_FOIZ01000002.1"/>
</dbReference>
<dbReference type="PANTHER" id="PTHR36966">
    <property type="entry name" value="REP-ASSOCIATED TYROSINE TRANSPOSASE"/>
    <property type="match status" value="1"/>
</dbReference>
<gene>
    <name evidence="2" type="ORF">SAMN04488515_2402</name>
</gene>
<dbReference type="InterPro" id="IPR002686">
    <property type="entry name" value="Transposase_17"/>
</dbReference>
<evidence type="ECO:0000313" key="3">
    <source>
        <dbReference type="Proteomes" id="UP000199167"/>
    </source>
</evidence>
<dbReference type="AlphaFoldDB" id="A0A1I0RAQ1"/>
<dbReference type="Gene3D" id="3.30.70.1290">
    <property type="entry name" value="Transposase IS200-like"/>
    <property type="match status" value="1"/>
</dbReference>